<evidence type="ECO:0000256" key="5">
    <source>
        <dbReference type="ARBA" id="ARBA00022725"/>
    </source>
</evidence>
<dbReference type="Pfam" id="PF02949">
    <property type="entry name" value="7tm_6"/>
    <property type="match status" value="1"/>
</dbReference>
<comment type="subcellular location">
    <subcellularLocation>
        <location evidence="1">Cell membrane</location>
        <topology evidence="1">Multi-pass membrane protein</topology>
    </subcellularLocation>
</comment>
<evidence type="ECO:0000313" key="12">
    <source>
        <dbReference type="Proteomes" id="UP000292052"/>
    </source>
</evidence>
<keyword evidence="7 10" id="KW-0472">Membrane</keyword>
<gene>
    <name evidence="11" type="ORF">BDFB_011374</name>
</gene>
<keyword evidence="2" id="KW-1003">Cell membrane</keyword>
<evidence type="ECO:0000256" key="8">
    <source>
        <dbReference type="ARBA" id="ARBA00023170"/>
    </source>
</evidence>
<name>A0A482VL87_ASBVE</name>
<reference evidence="11 12" key="1">
    <citation type="submission" date="2017-03" db="EMBL/GenBank/DDBJ databases">
        <title>Genome of the blue death feigning beetle - Asbolus verrucosus.</title>
        <authorList>
            <person name="Rider S.D."/>
        </authorList>
    </citation>
    <scope>NUCLEOTIDE SEQUENCE [LARGE SCALE GENOMIC DNA]</scope>
    <source>
        <strain evidence="11">Butters</strain>
        <tissue evidence="11">Head and leg muscle</tissue>
    </source>
</reference>
<dbReference type="GO" id="GO:0007165">
    <property type="term" value="P:signal transduction"/>
    <property type="evidence" value="ECO:0007669"/>
    <property type="project" value="UniProtKB-KW"/>
</dbReference>
<evidence type="ECO:0000256" key="9">
    <source>
        <dbReference type="ARBA" id="ARBA00023224"/>
    </source>
</evidence>
<keyword evidence="9" id="KW-0807">Transducer</keyword>
<dbReference type="PANTHER" id="PTHR21137">
    <property type="entry name" value="ODORANT RECEPTOR"/>
    <property type="match status" value="1"/>
</dbReference>
<keyword evidence="4 10" id="KW-0812">Transmembrane</keyword>
<dbReference type="InterPro" id="IPR004117">
    <property type="entry name" value="7tm6_olfct_rcpt"/>
</dbReference>
<evidence type="ECO:0000256" key="2">
    <source>
        <dbReference type="ARBA" id="ARBA00022475"/>
    </source>
</evidence>
<dbReference type="PANTHER" id="PTHR21137:SF35">
    <property type="entry name" value="ODORANT RECEPTOR 19A-RELATED"/>
    <property type="match status" value="1"/>
</dbReference>
<keyword evidence="6 10" id="KW-1133">Transmembrane helix</keyword>
<evidence type="ECO:0000256" key="6">
    <source>
        <dbReference type="ARBA" id="ARBA00022989"/>
    </source>
</evidence>
<dbReference type="EMBL" id="QDEB01086869">
    <property type="protein sequence ID" value="RZC33681.1"/>
    <property type="molecule type" value="Genomic_DNA"/>
</dbReference>
<evidence type="ECO:0000256" key="4">
    <source>
        <dbReference type="ARBA" id="ARBA00022692"/>
    </source>
</evidence>
<keyword evidence="3" id="KW-0716">Sensory transduction</keyword>
<evidence type="ECO:0000256" key="3">
    <source>
        <dbReference type="ARBA" id="ARBA00022606"/>
    </source>
</evidence>
<feature type="transmembrane region" description="Helical" evidence="10">
    <location>
        <begin position="186"/>
        <end position="206"/>
    </location>
</feature>
<dbReference type="Proteomes" id="UP000292052">
    <property type="component" value="Unassembled WGS sequence"/>
</dbReference>
<dbReference type="GO" id="GO:0004984">
    <property type="term" value="F:olfactory receptor activity"/>
    <property type="evidence" value="ECO:0007669"/>
    <property type="project" value="InterPro"/>
</dbReference>
<organism evidence="11 12">
    <name type="scientific">Asbolus verrucosus</name>
    <name type="common">Desert ironclad beetle</name>
    <dbReference type="NCBI Taxonomy" id="1661398"/>
    <lineage>
        <taxon>Eukaryota</taxon>
        <taxon>Metazoa</taxon>
        <taxon>Ecdysozoa</taxon>
        <taxon>Arthropoda</taxon>
        <taxon>Hexapoda</taxon>
        <taxon>Insecta</taxon>
        <taxon>Pterygota</taxon>
        <taxon>Neoptera</taxon>
        <taxon>Endopterygota</taxon>
        <taxon>Coleoptera</taxon>
        <taxon>Polyphaga</taxon>
        <taxon>Cucujiformia</taxon>
        <taxon>Tenebrionidae</taxon>
        <taxon>Pimeliinae</taxon>
        <taxon>Asbolus</taxon>
    </lineage>
</organism>
<keyword evidence="8" id="KW-0675">Receptor</keyword>
<evidence type="ECO:0000256" key="10">
    <source>
        <dbReference type="SAM" id="Phobius"/>
    </source>
</evidence>
<dbReference type="AlphaFoldDB" id="A0A482VL87"/>
<evidence type="ECO:0000256" key="1">
    <source>
        <dbReference type="ARBA" id="ARBA00004651"/>
    </source>
</evidence>
<feature type="transmembrane region" description="Helical" evidence="10">
    <location>
        <begin position="36"/>
        <end position="59"/>
    </location>
</feature>
<keyword evidence="12" id="KW-1185">Reference proteome</keyword>
<dbReference type="GO" id="GO:0005549">
    <property type="term" value="F:odorant binding"/>
    <property type="evidence" value="ECO:0007669"/>
    <property type="project" value="InterPro"/>
</dbReference>
<protein>
    <submittedName>
        <fullName evidence="11">7tm 6 domain containing protein</fullName>
    </submittedName>
</protein>
<comment type="caution">
    <text evidence="11">The sequence shown here is derived from an EMBL/GenBank/DDBJ whole genome shotgun (WGS) entry which is preliminary data.</text>
</comment>
<keyword evidence="5" id="KW-0552">Olfaction</keyword>
<dbReference type="GO" id="GO:0005886">
    <property type="term" value="C:plasma membrane"/>
    <property type="evidence" value="ECO:0007669"/>
    <property type="project" value="UniProtKB-SubCell"/>
</dbReference>
<accession>A0A482VL87</accession>
<feature type="transmembrane region" description="Helical" evidence="10">
    <location>
        <begin position="153"/>
        <end position="174"/>
    </location>
</feature>
<evidence type="ECO:0000256" key="7">
    <source>
        <dbReference type="ARBA" id="ARBA00023136"/>
    </source>
</evidence>
<evidence type="ECO:0000313" key="11">
    <source>
        <dbReference type="EMBL" id="RZC33681.1"/>
    </source>
</evidence>
<dbReference type="OrthoDB" id="7677057at2759"/>
<proteinExistence type="predicted"/>
<sequence>MSLLKQIMATLNSDMFRPKCLRQRLLIKPALNFWKMIYNAFTAAGGPMLTLYVILPLLYKSKKFQLPFQFWYPYNTKISPFYEITYLHQVIGLFYSLIAIYNIDMLIAALMIVIGAQCDILSDELRNFKKSSIISSIIHHQEILIFASNCNKFINFILLGQFFASSVILSLVLYRLALDKRLDIKLLTHLLVVVFYTIQIFTYCWFGNEVEVKSNQIPFSVYESDWTNYSLKEKKDVMILILRSQKPIKLSAFNLFYLSLETYIKILRSSWTYLAVLRSINNLE</sequence>